<evidence type="ECO:0000259" key="2">
    <source>
        <dbReference type="Pfam" id="PF07833"/>
    </source>
</evidence>
<feature type="domain" description="Copper amine oxidase-like N-terminal" evidence="2">
    <location>
        <begin position="42"/>
        <end position="149"/>
    </location>
</feature>
<evidence type="ECO:0000313" key="4">
    <source>
        <dbReference type="EMBL" id="USG67080.1"/>
    </source>
</evidence>
<dbReference type="Pfam" id="PF07833">
    <property type="entry name" value="Cu_amine_oxidN1"/>
    <property type="match status" value="1"/>
</dbReference>
<sequence length="270" mass="30065">MRGKKAMAILIGLQLMMAVPASAAGGQPASQPAHNPGSALITVNGHVTQLKQPSVNLNGRTYLAIEDLTDLLHAKWQTNEKKEVVVTLRTGETLTFQVNTNRVAVNNEWSEIGQGAILHNKEIYLPLRWVVERAGHELIWNSQTRTVDIVAPEGYDQFKQVDFASLSQEEKDFVQQVKKTAGLHKQGDLYVISRGQSPNPGYGIEIVGTEWSWEQLKVYVKLTKPEQGRMYAQVISYPFVTARVTLPPYTTVVLLDADTKKPLFEEAEGK</sequence>
<dbReference type="InterPro" id="IPR036582">
    <property type="entry name" value="Mao_N_sf"/>
</dbReference>
<accession>A0ABY4WIV8</accession>
<dbReference type="EMBL" id="CP098755">
    <property type="protein sequence ID" value="USG67080.1"/>
    <property type="molecule type" value="Genomic_DNA"/>
</dbReference>
<dbReference type="Proteomes" id="UP001056500">
    <property type="component" value="Chromosome"/>
</dbReference>
<reference evidence="4" key="1">
    <citation type="submission" date="2022-06" db="EMBL/GenBank/DDBJ databases">
        <title>Genome sequencing of Brevibacillus sp. BB3-R1.</title>
        <authorList>
            <person name="Heo J."/>
            <person name="Lee D."/>
            <person name="Won M."/>
            <person name="Han B.-H."/>
            <person name="Hong S.-B."/>
            <person name="Kwon S.-W."/>
        </authorList>
    </citation>
    <scope>NUCLEOTIDE SEQUENCE</scope>
    <source>
        <strain evidence="4">BB3-R1</strain>
    </source>
</reference>
<feature type="domain" description="PrcB C-terminal" evidence="3">
    <location>
        <begin position="191"/>
        <end position="244"/>
    </location>
</feature>
<evidence type="ECO:0000256" key="1">
    <source>
        <dbReference type="SAM" id="SignalP"/>
    </source>
</evidence>
<keyword evidence="1" id="KW-0732">Signal</keyword>
<protein>
    <submittedName>
        <fullName evidence="4">Stalk domain-containing protein</fullName>
    </submittedName>
</protein>
<dbReference type="Gene3D" id="3.30.457.10">
    <property type="entry name" value="Copper amine oxidase-like, N-terminal domain"/>
    <property type="match status" value="1"/>
</dbReference>
<dbReference type="RefSeq" id="WP_251874184.1">
    <property type="nucleotide sequence ID" value="NZ_CP098755.1"/>
</dbReference>
<dbReference type="InterPro" id="IPR012854">
    <property type="entry name" value="Cu_amine_oxidase-like_N"/>
</dbReference>
<organism evidence="4 5">
    <name type="scientific">Brevibacillus ruminantium</name>
    <dbReference type="NCBI Taxonomy" id="2950604"/>
    <lineage>
        <taxon>Bacteria</taxon>
        <taxon>Bacillati</taxon>
        <taxon>Bacillota</taxon>
        <taxon>Bacilli</taxon>
        <taxon>Bacillales</taxon>
        <taxon>Paenibacillaceae</taxon>
        <taxon>Brevibacillus</taxon>
    </lineage>
</organism>
<gene>
    <name evidence="4" type="ORF">NDK47_07255</name>
</gene>
<feature type="chain" id="PRO_5045661225" evidence="1">
    <location>
        <begin position="24"/>
        <end position="270"/>
    </location>
</feature>
<proteinExistence type="predicted"/>
<name>A0ABY4WIV8_9BACL</name>
<evidence type="ECO:0000259" key="3">
    <source>
        <dbReference type="Pfam" id="PF14343"/>
    </source>
</evidence>
<feature type="signal peptide" evidence="1">
    <location>
        <begin position="1"/>
        <end position="23"/>
    </location>
</feature>
<dbReference type="SUPFAM" id="SSF55383">
    <property type="entry name" value="Copper amine oxidase, domain N"/>
    <property type="match status" value="2"/>
</dbReference>
<dbReference type="Pfam" id="PF14343">
    <property type="entry name" value="PrcB_C"/>
    <property type="match status" value="1"/>
</dbReference>
<evidence type="ECO:0000313" key="5">
    <source>
        <dbReference type="Proteomes" id="UP001056500"/>
    </source>
</evidence>
<keyword evidence="5" id="KW-1185">Reference proteome</keyword>
<dbReference type="InterPro" id="IPR025748">
    <property type="entry name" value="PrcB_C_dom"/>
</dbReference>